<protein>
    <submittedName>
        <fullName evidence="2">F-box domain-containing protein</fullName>
    </submittedName>
</protein>
<dbReference type="WormBase" id="F45C12.5">
    <property type="protein sequence ID" value="CE51341"/>
    <property type="gene ID" value="WBGene00018436"/>
    <property type="gene designation" value="fbxb-11"/>
</dbReference>
<dbReference type="CTD" id="185769"/>
<dbReference type="Pfam" id="PF07735">
    <property type="entry name" value="FBA_2"/>
    <property type="match status" value="1"/>
</dbReference>
<dbReference type="AlphaFoldDB" id="O16745"/>
<dbReference type="AGR" id="WB:WBGene00018436"/>
<keyword evidence="3" id="KW-1185">Reference proteome</keyword>
<evidence type="ECO:0000259" key="1">
    <source>
        <dbReference type="PROSITE" id="PS50181"/>
    </source>
</evidence>
<dbReference type="InterPro" id="IPR012885">
    <property type="entry name" value="F-box_Sdz-33"/>
</dbReference>
<sequence>MSSFALLCLPKNELSKVLRYMDPITQFWFSLLSKKTKRFIILLQVFGDKLAIRVETRVRIELGSLLLKIGYFNEYIEMWYKDPENSGCFVTNKWRSPGITSRQWIDHCLELTGSNSVDNLSIFAYDRGFDMNACYRNLTGLHFSNLHLSGDYLPDIQMFGGLPDVDTICFSFSLKPNYQQIIVRNLDKFTVENSDGADGQLNNLLASNASFIKLTEMTLSSNQINLFLKHWIAGSNEMLRGFMLEQLEAYNVQSIFNGLDYQPSVREHHGVKENNLYLHPHTQKFDITRNDGMRATFYWALGWEQRHVINSLCCMFVWDKFMEDE</sequence>
<dbReference type="PIR" id="T32105">
    <property type="entry name" value="T32105"/>
</dbReference>
<evidence type="ECO:0000313" key="4">
    <source>
        <dbReference type="WormBase" id="F45C12.5"/>
    </source>
</evidence>
<evidence type="ECO:0000313" key="3">
    <source>
        <dbReference type="Proteomes" id="UP000001940"/>
    </source>
</evidence>
<dbReference type="KEGG" id="cel:CELE_F45C12.5"/>
<dbReference type="InterPro" id="IPR053222">
    <property type="entry name" value="Zygotic_Embryogenesis-Asso"/>
</dbReference>
<dbReference type="InterPro" id="IPR001810">
    <property type="entry name" value="F-box_dom"/>
</dbReference>
<dbReference type="Bgee" id="WBGene00018436">
    <property type="expression patterns" value="Expressed in embryo and 2 other cell types or tissues"/>
</dbReference>
<accession>O16745</accession>
<dbReference type="UCSC" id="F45C12.5">
    <property type="organism name" value="c. elegans"/>
</dbReference>
<name>O16745_CAEEL</name>
<organism evidence="2 3">
    <name type="scientific">Caenorhabditis elegans</name>
    <dbReference type="NCBI Taxonomy" id="6239"/>
    <lineage>
        <taxon>Eukaryota</taxon>
        <taxon>Metazoa</taxon>
        <taxon>Ecdysozoa</taxon>
        <taxon>Nematoda</taxon>
        <taxon>Chromadorea</taxon>
        <taxon>Rhabditida</taxon>
        <taxon>Rhabditina</taxon>
        <taxon>Rhabditomorpha</taxon>
        <taxon>Rhabditoidea</taxon>
        <taxon>Rhabditidae</taxon>
        <taxon>Peloderinae</taxon>
        <taxon>Caenorhabditis</taxon>
    </lineage>
</organism>
<dbReference type="PANTHER" id="PTHR22899">
    <property type="entry name" value="CYCLIN-RELATED F-BOX FAMILY"/>
    <property type="match status" value="1"/>
</dbReference>
<dbReference type="Proteomes" id="UP000001940">
    <property type="component" value="Chromosome II"/>
</dbReference>
<dbReference type="RefSeq" id="NP_494058.2">
    <property type="nucleotide sequence ID" value="NM_061657.4"/>
</dbReference>
<dbReference type="HOGENOM" id="CLU_473466_0_0_1"/>
<feature type="domain" description="F-box" evidence="1">
    <location>
        <begin position="3"/>
        <end position="40"/>
    </location>
</feature>
<dbReference type="InParanoid" id="O16745"/>
<dbReference type="PaxDb" id="6239-F45C12.5"/>
<dbReference type="GeneID" id="185769"/>
<dbReference type="EMBL" id="BX284602">
    <property type="protein sequence ID" value="CCD71254.2"/>
    <property type="molecule type" value="Genomic_DNA"/>
</dbReference>
<gene>
    <name evidence="2 4" type="primary">fbxb-11</name>
    <name evidence="2" type="ORF">CELE_F45C12.5</name>
    <name evidence="4" type="ORF">F45C12.5</name>
</gene>
<dbReference type="SMR" id="O16745"/>
<dbReference type="FunCoup" id="O16745">
    <property type="interactions" value="811"/>
</dbReference>
<dbReference type="Pfam" id="PF00646">
    <property type="entry name" value="F-box"/>
    <property type="match status" value="1"/>
</dbReference>
<proteinExistence type="predicted"/>
<dbReference type="PROSITE" id="PS50181">
    <property type="entry name" value="FBOX"/>
    <property type="match status" value="1"/>
</dbReference>
<reference evidence="2 3" key="1">
    <citation type="journal article" date="1998" name="Science">
        <title>Genome sequence of the nematode C. elegans: a platform for investigating biology.</title>
        <authorList>
            <consortium name="The C. elegans sequencing consortium"/>
            <person name="Sulson J.E."/>
            <person name="Waterston R."/>
        </authorList>
    </citation>
    <scope>NUCLEOTIDE SEQUENCE [LARGE SCALE GENOMIC DNA]</scope>
    <source>
        <strain evidence="2 3">Bristol N2</strain>
    </source>
</reference>
<evidence type="ECO:0000313" key="2">
    <source>
        <dbReference type="EMBL" id="CCD71254.2"/>
    </source>
</evidence>
<dbReference type="OrthoDB" id="5910905at2759"/>
<dbReference type="PANTHER" id="PTHR22899:SF0">
    <property type="entry name" value="F-BOX ASSOCIATED DOMAIN-CONTAINING PROTEIN-RELATED"/>
    <property type="match status" value="1"/>
</dbReference>